<dbReference type="VEuPathDB" id="FungiDB:UREG_05692"/>
<dbReference type="HOGENOM" id="CLU_3144048_0_0_1"/>
<evidence type="ECO:0000313" key="2">
    <source>
        <dbReference type="Proteomes" id="UP000002058"/>
    </source>
</evidence>
<dbReference type="AlphaFoldDB" id="C4JTA3"/>
<dbReference type="KEGG" id="ure:UREG_05692"/>
<dbReference type="InParanoid" id="C4JTA3"/>
<dbReference type="Proteomes" id="UP000002058">
    <property type="component" value="Unassembled WGS sequence"/>
</dbReference>
<reference evidence="2" key="1">
    <citation type="journal article" date="2009" name="Genome Res.">
        <title>Comparative genomic analyses of the human fungal pathogens Coccidioides and their relatives.</title>
        <authorList>
            <person name="Sharpton T.J."/>
            <person name="Stajich J.E."/>
            <person name="Rounsley S.D."/>
            <person name="Gardner M.J."/>
            <person name="Wortman J.R."/>
            <person name="Jordar V.S."/>
            <person name="Maiti R."/>
            <person name="Kodira C.D."/>
            <person name="Neafsey D.E."/>
            <person name="Zeng Q."/>
            <person name="Hung C.-Y."/>
            <person name="McMahan C."/>
            <person name="Muszewska A."/>
            <person name="Grynberg M."/>
            <person name="Mandel M.A."/>
            <person name="Kellner E.M."/>
            <person name="Barker B.M."/>
            <person name="Galgiani J.N."/>
            <person name="Orbach M.J."/>
            <person name="Kirkland T.N."/>
            <person name="Cole G.T."/>
            <person name="Henn M.R."/>
            <person name="Birren B.W."/>
            <person name="Taylor J.W."/>
        </authorList>
    </citation>
    <scope>NUCLEOTIDE SEQUENCE [LARGE SCALE GENOMIC DNA]</scope>
    <source>
        <strain evidence="2">UAMH 1704</strain>
    </source>
</reference>
<dbReference type="RefSeq" id="XP_002585003.1">
    <property type="nucleotide sequence ID" value="XM_002584957.1"/>
</dbReference>
<dbReference type="EMBL" id="CH476617">
    <property type="protein sequence ID" value="EEP80850.1"/>
    <property type="molecule type" value="Genomic_DNA"/>
</dbReference>
<accession>C4JTA3</accession>
<sequence>MAPGNLSIDDNCVAFELLTERLYSFSPMLAAQIVIETWQGNGDMEQVIK</sequence>
<organism evidence="1 2">
    <name type="scientific">Uncinocarpus reesii (strain UAMH 1704)</name>
    <dbReference type="NCBI Taxonomy" id="336963"/>
    <lineage>
        <taxon>Eukaryota</taxon>
        <taxon>Fungi</taxon>
        <taxon>Dikarya</taxon>
        <taxon>Ascomycota</taxon>
        <taxon>Pezizomycotina</taxon>
        <taxon>Eurotiomycetes</taxon>
        <taxon>Eurotiomycetidae</taxon>
        <taxon>Onygenales</taxon>
        <taxon>Onygenaceae</taxon>
        <taxon>Uncinocarpus</taxon>
    </lineage>
</organism>
<protein>
    <submittedName>
        <fullName evidence="1">Uncharacterized protein</fullName>
    </submittedName>
</protein>
<dbReference type="GeneID" id="8439330"/>
<name>C4JTA3_UNCRE</name>
<keyword evidence="2" id="KW-1185">Reference proteome</keyword>
<evidence type="ECO:0000313" key="1">
    <source>
        <dbReference type="EMBL" id="EEP80850.1"/>
    </source>
</evidence>
<proteinExistence type="predicted"/>
<gene>
    <name evidence="1" type="ORF">UREG_05692</name>
</gene>